<dbReference type="SUPFAM" id="SSF143120">
    <property type="entry name" value="YefM-like"/>
    <property type="match status" value="1"/>
</dbReference>
<proteinExistence type="inferred from homology"/>
<name>A0A317C1C4_9GAMM</name>
<evidence type="ECO:0000256" key="1">
    <source>
        <dbReference type="ARBA" id="ARBA00009981"/>
    </source>
</evidence>
<evidence type="ECO:0000313" key="4">
    <source>
        <dbReference type="Proteomes" id="UP000245539"/>
    </source>
</evidence>
<dbReference type="RefSeq" id="WP_109839741.1">
    <property type="nucleotide sequence ID" value="NZ_QGKM01000095.1"/>
</dbReference>
<dbReference type="AlphaFoldDB" id="A0A317C1C4"/>
<comment type="caution">
    <text evidence="3">The sequence shown here is derived from an EMBL/GenBank/DDBJ whole genome shotgun (WGS) entry which is preliminary data.</text>
</comment>
<dbReference type="Pfam" id="PF02604">
    <property type="entry name" value="PhdYeFM_antitox"/>
    <property type="match status" value="1"/>
</dbReference>
<dbReference type="Proteomes" id="UP000245539">
    <property type="component" value="Unassembled WGS sequence"/>
</dbReference>
<protein>
    <recommendedName>
        <fullName evidence="2">Antitoxin</fullName>
    </recommendedName>
</protein>
<comment type="similarity">
    <text evidence="1 2">Belongs to the phD/YefM antitoxin family.</text>
</comment>
<sequence>MSEQIISLTEFKASASRLLESTRAGENLILTQNGSASVVVQDYDSYQKQRQAFLMLKLLVQGEADIQNNRTKPQKQVFNDLRASLKARAGKE</sequence>
<dbReference type="EMBL" id="QGKM01000095">
    <property type="protein sequence ID" value="PWQ92348.1"/>
    <property type="molecule type" value="Genomic_DNA"/>
</dbReference>
<evidence type="ECO:0000313" key="3">
    <source>
        <dbReference type="EMBL" id="PWQ92348.1"/>
    </source>
</evidence>
<dbReference type="InterPro" id="IPR036165">
    <property type="entry name" value="YefM-like_sf"/>
</dbReference>
<gene>
    <name evidence="3" type="ORF">DKW60_21630</name>
</gene>
<comment type="function">
    <text evidence="2">Antitoxin component of a type II toxin-antitoxin (TA) system.</text>
</comment>
<dbReference type="InterPro" id="IPR006442">
    <property type="entry name" value="Antitoxin_Phd/YefM"/>
</dbReference>
<keyword evidence="4" id="KW-1185">Reference proteome</keyword>
<dbReference type="NCBIfam" id="TIGR01552">
    <property type="entry name" value="phd_fam"/>
    <property type="match status" value="1"/>
</dbReference>
<reference evidence="3 4" key="1">
    <citation type="submission" date="2018-05" db="EMBL/GenBank/DDBJ databases">
        <title>Leucothrix arctica sp. nov., isolated from Arctic seawater.</title>
        <authorList>
            <person name="Choi A."/>
            <person name="Baek K."/>
        </authorList>
    </citation>
    <scope>NUCLEOTIDE SEQUENCE [LARGE SCALE GENOMIC DNA]</scope>
    <source>
        <strain evidence="3 4">JCM 18388</strain>
    </source>
</reference>
<dbReference type="OrthoDB" id="7069202at2"/>
<dbReference type="Gene3D" id="3.40.1620.10">
    <property type="entry name" value="YefM-like domain"/>
    <property type="match status" value="1"/>
</dbReference>
<accession>A0A317C1C4</accession>
<evidence type="ECO:0000256" key="2">
    <source>
        <dbReference type="RuleBase" id="RU362080"/>
    </source>
</evidence>
<organism evidence="3 4">
    <name type="scientific">Leucothrix pacifica</name>
    <dbReference type="NCBI Taxonomy" id="1247513"/>
    <lineage>
        <taxon>Bacteria</taxon>
        <taxon>Pseudomonadati</taxon>
        <taxon>Pseudomonadota</taxon>
        <taxon>Gammaproteobacteria</taxon>
        <taxon>Thiotrichales</taxon>
        <taxon>Thiotrichaceae</taxon>
        <taxon>Leucothrix</taxon>
    </lineage>
</organism>